<dbReference type="Pfam" id="PF00890">
    <property type="entry name" value="FAD_binding_2"/>
    <property type="match status" value="1"/>
</dbReference>
<dbReference type="GO" id="GO:0008734">
    <property type="term" value="F:L-aspartate oxidase activity"/>
    <property type="evidence" value="ECO:0007669"/>
    <property type="project" value="UniProtKB-UniRule"/>
</dbReference>
<keyword evidence="7 12" id="KW-0274">FAD</keyword>
<dbReference type="NCBIfam" id="NF005701">
    <property type="entry name" value="PRK07512.1"/>
    <property type="match status" value="1"/>
</dbReference>
<name>A0A418VNL8_RHOPL</name>
<feature type="domain" description="FAD-dependent oxidoreductase 2 FAD-binding" evidence="13">
    <location>
        <begin position="15"/>
        <end position="386"/>
    </location>
</feature>
<comment type="subcellular location">
    <subcellularLocation>
        <location evidence="12">Cytoplasm</location>
    </subcellularLocation>
</comment>
<dbReference type="PRINTS" id="PR00368">
    <property type="entry name" value="FADPNR"/>
</dbReference>
<comment type="similarity">
    <text evidence="3 12">Belongs to the FAD-dependent oxidoreductase 2 family. NadB subfamily.</text>
</comment>
<dbReference type="AlphaFoldDB" id="A0A418VNL8"/>
<evidence type="ECO:0000256" key="9">
    <source>
        <dbReference type="ARBA" id="ARBA00048305"/>
    </source>
</evidence>
<evidence type="ECO:0000256" key="8">
    <source>
        <dbReference type="ARBA" id="ARBA00023002"/>
    </source>
</evidence>
<evidence type="ECO:0000256" key="1">
    <source>
        <dbReference type="ARBA" id="ARBA00001974"/>
    </source>
</evidence>
<evidence type="ECO:0000256" key="6">
    <source>
        <dbReference type="ARBA" id="ARBA00022642"/>
    </source>
</evidence>
<dbReference type="GO" id="GO:0034628">
    <property type="term" value="P:'de novo' NAD+ biosynthetic process from L-aspartate"/>
    <property type="evidence" value="ECO:0007669"/>
    <property type="project" value="TreeGrafter"/>
</dbReference>
<dbReference type="OrthoDB" id="9806724at2"/>
<evidence type="ECO:0000256" key="5">
    <source>
        <dbReference type="ARBA" id="ARBA00022630"/>
    </source>
</evidence>
<proteinExistence type="inferred from homology"/>
<dbReference type="PANTHER" id="PTHR42716:SF2">
    <property type="entry name" value="L-ASPARTATE OXIDASE, CHLOROPLASTIC"/>
    <property type="match status" value="1"/>
</dbReference>
<dbReference type="InterPro" id="IPR036188">
    <property type="entry name" value="FAD/NAD-bd_sf"/>
</dbReference>
<keyword evidence="6 12" id="KW-0662">Pyridine nucleotide biosynthesis</keyword>
<dbReference type="InterPro" id="IPR005288">
    <property type="entry name" value="NadB"/>
</dbReference>
<organism evidence="15 16">
    <name type="scientific">Rhodopseudomonas palustris</name>
    <dbReference type="NCBI Taxonomy" id="1076"/>
    <lineage>
        <taxon>Bacteria</taxon>
        <taxon>Pseudomonadati</taxon>
        <taxon>Pseudomonadota</taxon>
        <taxon>Alphaproteobacteria</taxon>
        <taxon>Hyphomicrobiales</taxon>
        <taxon>Nitrobacteraceae</taxon>
        <taxon>Rhodopseudomonas</taxon>
    </lineage>
</organism>
<dbReference type="Proteomes" id="UP000285523">
    <property type="component" value="Unassembled WGS sequence"/>
</dbReference>
<dbReference type="Gene3D" id="1.20.58.100">
    <property type="entry name" value="Fumarate reductase/succinate dehydrogenase flavoprotein-like, C-terminal domain"/>
    <property type="match status" value="1"/>
</dbReference>
<dbReference type="InterPro" id="IPR003953">
    <property type="entry name" value="FAD-dep_OxRdtase_2_FAD-bd"/>
</dbReference>
<dbReference type="PANTHER" id="PTHR42716">
    <property type="entry name" value="L-ASPARTATE OXIDASE"/>
    <property type="match status" value="1"/>
</dbReference>
<dbReference type="FunFam" id="3.90.700.10:FF:000002">
    <property type="entry name" value="L-aspartate oxidase"/>
    <property type="match status" value="1"/>
</dbReference>
<dbReference type="PIRSF" id="PIRSF000171">
    <property type="entry name" value="SDHA_APRA_LASPO"/>
    <property type="match status" value="1"/>
</dbReference>
<comment type="function">
    <text evidence="12">Catalyzes the oxidation of L-aspartate to iminoaspartate.</text>
</comment>
<evidence type="ECO:0000259" key="14">
    <source>
        <dbReference type="Pfam" id="PF02910"/>
    </source>
</evidence>
<evidence type="ECO:0000259" key="13">
    <source>
        <dbReference type="Pfam" id="PF00890"/>
    </source>
</evidence>
<feature type="domain" description="Fumarate reductase/succinate dehydrogenase flavoprotein-like C-terminal" evidence="14">
    <location>
        <begin position="469"/>
        <end position="513"/>
    </location>
</feature>
<comment type="caution">
    <text evidence="15">The sequence shown here is derived from an EMBL/GenBank/DDBJ whole genome shotgun (WGS) entry which is preliminary data.</text>
</comment>
<evidence type="ECO:0000256" key="3">
    <source>
        <dbReference type="ARBA" id="ARBA00008562"/>
    </source>
</evidence>
<gene>
    <name evidence="15" type="ORF">D4Q52_02290</name>
</gene>
<sequence length="540" mass="55004">MRNTPDFASLGRHGDIVIVGGGLAGLFCALNLAPRPVTVISAAPLGEGASTAWAQGGIAAAVGEGDSAESHAADTIAVGAGIVDEAVALGLAREAAPRIHDLLEYGVPFDRDLEGRLAVAREAAHSARRIVHVRGDMAGQAIITALTQAVRATPSIRVLEGWSAEALLTDGGAVSCLQLRKVGAPSAPVLIAASAVVLATGGIGHLYAVTTNPAEASGQGLAIAARAGALIADPEFVQFHPTAIMVGRDPAPLATEALRGEGATLINGAGERFMPALHPLAELAPRDIVARGVFAEVAAGRGAFLDATQALGAKFAQEFPTVYQSCVAAGIDPATQPIPIAPAAHYHMGGIAVDQHGRSSLHGLWAAGEVSSTGAHGANRLASNSLLEAVVYAARIAEDLAGRELRAAPASFDCAQLASDGAHDPAQEQGLRMLMSAKVGVIRERSGLIDAVRALAALERDAASPALANRAIAALLVATAALARTESRGAHYRSDYPAEDPAQAKRTLTTLAEARGRAAALMTDSAVILPFPSQPQTALV</sequence>
<keyword evidence="5 12" id="KW-0285">Flavoprotein</keyword>
<evidence type="ECO:0000313" key="15">
    <source>
        <dbReference type="EMBL" id="RJF77761.1"/>
    </source>
</evidence>
<evidence type="ECO:0000256" key="2">
    <source>
        <dbReference type="ARBA" id="ARBA00004950"/>
    </source>
</evidence>
<evidence type="ECO:0000256" key="11">
    <source>
        <dbReference type="PIRSR" id="PIRSR000171-1"/>
    </source>
</evidence>
<dbReference type="SUPFAM" id="SSF51905">
    <property type="entry name" value="FAD/NAD(P)-binding domain"/>
    <property type="match status" value="1"/>
</dbReference>
<dbReference type="InterPro" id="IPR027477">
    <property type="entry name" value="Succ_DH/fumarate_Rdtase_cat_sf"/>
</dbReference>
<dbReference type="UniPathway" id="UPA00253">
    <property type="reaction ID" value="UER00326"/>
</dbReference>
<dbReference type="Pfam" id="PF02910">
    <property type="entry name" value="Succ_DH_flav_C"/>
    <property type="match status" value="1"/>
</dbReference>
<dbReference type="InterPro" id="IPR037099">
    <property type="entry name" value="Fum_R/Succ_DH_flav-like_C_sf"/>
</dbReference>
<dbReference type="EC" id="1.4.3.16" evidence="4 10"/>
<evidence type="ECO:0000256" key="10">
    <source>
        <dbReference type="NCBIfam" id="TIGR00551"/>
    </source>
</evidence>
<keyword evidence="8 12" id="KW-0560">Oxidoreductase</keyword>
<dbReference type="RefSeq" id="WP_119854930.1">
    <property type="nucleotide sequence ID" value="NZ_QYYD01000002.1"/>
</dbReference>
<evidence type="ECO:0000313" key="16">
    <source>
        <dbReference type="Proteomes" id="UP000285523"/>
    </source>
</evidence>
<evidence type="ECO:0000256" key="7">
    <source>
        <dbReference type="ARBA" id="ARBA00022827"/>
    </source>
</evidence>
<comment type="pathway">
    <text evidence="2 12">Cofactor biosynthesis; NAD(+) biosynthesis; iminoaspartate from L-aspartate (oxidase route): step 1/1.</text>
</comment>
<protein>
    <recommendedName>
        <fullName evidence="4 10">L-aspartate oxidase</fullName>
        <ecNumber evidence="4 10">1.4.3.16</ecNumber>
    </recommendedName>
</protein>
<comment type="cofactor">
    <cofactor evidence="1 12">
        <name>FAD</name>
        <dbReference type="ChEBI" id="CHEBI:57692"/>
    </cofactor>
</comment>
<evidence type="ECO:0000256" key="12">
    <source>
        <dbReference type="RuleBase" id="RU362049"/>
    </source>
</evidence>
<feature type="active site" description="Proton acceptor" evidence="11">
    <location>
        <position position="286"/>
    </location>
</feature>
<dbReference type="Gene3D" id="3.90.700.10">
    <property type="entry name" value="Succinate dehydrogenase/fumarate reductase flavoprotein, catalytic domain"/>
    <property type="match status" value="1"/>
</dbReference>
<dbReference type="Gene3D" id="3.50.50.60">
    <property type="entry name" value="FAD/NAD(P)-binding domain"/>
    <property type="match status" value="1"/>
</dbReference>
<reference evidence="15 16" key="1">
    <citation type="submission" date="2018-09" db="EMBL/GenBank/DDBJ databases">
        <title>Draft genome sequence of Rhodopseudomonas palustris 2.1.18.</title>
        <authorList>
            <person name="Robertson S.L."/>
            <person name="Meyer T.E."/>
            <person name="Kyndt J.A."/>
        </authorList>
    </citation>
    <scope>NUCLEOTIDE SEQUENCE [LARGE SCALE GENOMIC DNA]</scope>
    <source>
        <strain evidence="15 16">2.1.18</strain>
    </source>
</reference>
<comment type="catalytic activity">
    <reaction evidence="9">
        <text>L-aspartate + O2 = iminosuccinate + H2O2</text>
        <dbReference type="Rhea" id="RHEA:25876"/>
        <dbReference type="ChEBI" id="CHEBI:15379"/>
        <dbReference type="ChEBI" id="CHEBI:16240"/>
        <dbReference type="ChEBI" id="CHEBI:29991"/>
        <dbReference type="ChEBI" id="CHEBI:77875"/>
        <dbReference type="EC" id="1.4.3.16"/>
    </reaction>
    <physiologicalReaction direction="left-to-right" evidence="9">
        <dbReference type="Rhea" id="RHEA:25877"/>
    </physiologicalReaction>
</comment>
<dbReference type="SUPFAM" id="SSF56425">
    <property type="entry name" value="Succinate dehydrogenase/fumarate reductase flavoprotein, catalytic domain"/>
    <property type="match status" value="1"/>
</dbReference>
<dbReference type="EMBL" id="QYYD01000002">
    <property type="protein sequence ID" value="RJF77761.1"/>
    <property type="molecule type" value="Genomic_DNA"/>
</dbReference>
<dbReference type="NCBIfam" id="TIGR00551">
    <property type="entry name" value="nadB"/>
    <property type="match status" value="1"/>
</dbReference>
<dbReference type="InterPro" id="IPR015939">
    <property type="entry name" value="Fum_Rdtase/Succ_DH_flav-like_C"/>
</dbReference>
<dbReference type="GO" id="GO:0005737">
    <property type="term" value="C:cytoplasm"/>
    <property type="evidence" value="ECO:0007669"/>
    <property type="project" value="UniProtKB-SubCell"/>
</dbReference>
<dbReference type="SUPFAM" id="SSF46977">
    <property type="entry name" value="Succinate dehydrogenase/fumarate reductase flavoprotein C-terminal domain"/>
    <property type="match status" value="1"/>
</dbReference>
<accession>A0A418VNL8</accession>
<evidence type="ECO:0000256" key="4">
    <source>
        <dbReference type="ARBA" id="ARBA00012173"/>
    </source>
</evidence>